<dbReference type="Proteomes" id="UP001595755">
    <property type="component" value="Unassembled WGS sequence"/>
</dbReference>
<reference evidence="3" key="1">
    <citation type="journal article" date="2019" name="Int. J. Syst. Evol. Microbiol.">
        <title>The Global Catalogue of Microorganisms (GCM) 10K type strain sequencing project: providing services to taxonomists for standard genome sequencing and annotation.</title>
        <authorList>
            <consortium name="The Broad Institute Genomics Platform"/>
            <consortium name="The Broad Institute Genome Sequencing Center for Infectious Disease"/>
            <person name="Wu L."/>
            <person name="Ma J."/>
        </authorList>
    </citation>
    <scope>NUCLEOTIDE SEQUENCE [LARGE SCALE GENOMIC DNA]</scope>
    <source>
        <strain evidence="3">CGMCC 4.1641</strain>
    </source>
</reference>
<comment type="caution">
    <text evidence="2">The sequence shown here is derived from an EMBL/GenBank/DDBJ whole genome shotgun (WGS) entry which is preliminary data.</text>
</comment>
<evidence type="ECO:0000256" key="1">
    <source>
        <dbReference type="SAM" id="Phobius"/>
    </source>
</evidence>
<feature type="transmembrane region" description="Helical" evidence="1">
    <location>
        <begin position="63"/>
        <end position="81"/>
    </location>
</feature>
<keyword evidence="1" id="KW-0812">Transmembrane</keyword>
<organism evidence="2 3">
    <name type="scientific">Cohnella boryungensis</name>
    <dbReference type="NCBI Taxonomy" id="768479"/>
    <lineage>
        <taxon>Bacteria</taxon>
        <taxon>Bacillati</taxon>
        <taxon>Bacillota</taxon>
        <taxon>Bacilli</taxon>
        <taxon>Bacillales</taxon>
        <taxon>Paenibacillaceae</taxon>
        <taxon>Cohnella</taxon>
    </lineage>
</organism>
<dbReference type="Pfam" id="PF10779">
    <property type="entry name" value="XhlA"/>
    <property type="match status" value="1"/>
</dbReference>
<keyword evidence="3" id="KW-1185">Reference proteome</keyword>
<evidence type="ECO:0000313" key="2">
    <source>
        <dbReference type="EMBL" id="MFC4305814.1"/>
    </source>
</evidence>
<evidence type="ECO:0000313" key="3">
    <source>
        <dbReference type="Proteomes" id="UP001595755"/>
    </source>
</evidence>
<protein>
    <submittedName>
        <fullName evidence="2">Hemolysin XhlA family protein</fullName>
    </submittedName>
</protein>
<keyword evidence="1" id="KW-1133">Transmembrane helix</keyword>
<dbReference type="EMBL" id="JBHSED010000040">
    <property type="protein sequence ID" value="MFC4305814.1"/>
    <property type="molecule type" value="Genomic_DNA"/>
</dbReference>
<keyword evidence="1" id="KW-0472">Membrane</keyword>
<dbReference type="InterPro" id="IPR019715">
    <property type="entry name" value="Haemolysin_XhlA"/>
</dbReference>
<proteinExistence type="predicted"/>
<dbReference type="RefSeq" id="WP_378127456.1">
    <property type="nucleotide sequence ID" value="NZ_JBHSED010000040.1"/>
</dbReference>
<gene>
    <name evidence="2" type="ORF">ACFO1S_20495</name>
</gene>
<name>A0ABV8SH96_9BACL</name>
<sequence length="86" mass="9505">MSGNEAQVLSEIRERIVRVETKIDAMTDVRDTADEAKDKAVEALDKSKSAHHRIDDIADNQRWLWRTVVGAIIAVVVAAATKFNGS</sequence>
<accession>A0ABV8SH96</accession>